<accession>A0A1N7B2L8</accession>
<reference evidence="2 3" key="1">
    <citation type="submission" date="2017-01" db="EMBL/GenBank/DDBJ databases">
        <authorList>
            <person name="Mah S.A."/>
            <person name="Swanson W.J."/>
            <person name="Moy G.W."/>
            <person name="Vacquier V.D."/>
        </authorList>
    </citation>
    <scope>NUCLEOTIDE SEQUENCE [LARGE SCALE GENOMIC DNA]</scope>
    <source>
        <strain evidence="2 3">DSM 45758</strain>
    </source>
</reference>
<gene>
    <name evidence="2" type="ORF">SAMN05444858_11073</name>
</gene>
<dbReference type="AlphaFoldDB" id="A0A1N7B2L8"/>
<organism evidence="2 3">
    <name type="scientific">Micromonospora avicenniae</name>
    <dbReference type="NCBI Taxonomy" id="1198245"/>
    <lineage>
        <taxon>Bacteria</taxon>
        <taxon>Bacillati</taxon>
        <taxon>Actinomycetota</taxon>
        <taxon>Actinomycetes</taxon>
        <taxon>Micromonosporales</taxon>
        <taxon>Micromonosporaceae</taxon>
        <taxon>Micromonospora</taxon>
    </lineage>
</organism>
<sequence>MSAGASPRRLGATRRHDELVPGLARYADGNGGRSASVPGLVLSTGRGGSRTAGAVPGRNNGRRTC</sequence>
<dbReference type="Proteomes" id="UP000186004">
    <property type="component" value="Unassembled WGS sequence"/>
</dbReference>
<proteinExistence type="predicted"/>
<dbReference type="STRING" id="1198245.SAMN05444858_11073"/>
<keyword evidence="3" id="KW-1185">Reference proteome</keyword>
<evidence type="ECO:0000313" key="3">
    <source>
        <dbReference type="Proteomes" id="UP000186004"/>
    </source>
</evidence>
<evidence type="ECO:0000313" key="2">
    <source>
        <dbReference type="EMBL" id="SIR45536.1"/>
    </source>
</evidence>
<feature type="region of interest" description="Disordered" evidence="1">
    <location>
        <begin position="24"/>
        <end position="65"/>
    </location>
</feature>
<evidence type="ECO:0000256" key="1">
    <source>
        <dbReference type="SAM" id="MobiDB-lite"/>
    </source>
</evidence>
<protein>
    <submittedName>
        <fullName evidence="2">Uncharacterized protein</fullName>
    </submittedName>
</protein>
<dbReference type="EMBL" id="FTNF01000010">
    <property type="protein sequence ID" value="SIR45536.1"/>
    <property type="molecule type" value="Genomic_DNA"/>
</dbReference>
<name>A0A1N7B2L8_9ACTN</name>